<feature type="transmembrane region" description="Helical" evidence="7">
    <location>
        <begin position="303"/>
        <end position="325"/>
    </location>
</feature>
<feature type="transmembrane region" description="Helical" evidence="7">
    <location>
        <begin position="84"/>
        <end position="107"/>
    </location>
</feature>
<dbReference type="AlphaFoldDB" id="A0A7W9CVN1"/>
<evidence type="ECO:0000256" key="1">
    <source>
        <dbReference type="ARBA" id="ARBA00004651"/>
    </source>
</evidence>
<feature type="transmembrane region" description="Helical" evidence="7">
    <location>
        <begin position="235"/>
        <end position="254"/>
    </location>
</feature>
<feature type="transmembrane region" description="Helical" evidence="7">
    <location>
        <begin position="274"/>
        <end position="296"/>
    </location>
</feature>
<comment type="caution">
    <text evidence="8">The sequence shown here is derived from an EMBL/GenBank/DDBJ whole genome shotgun (WGS) entry which is preliminary data.</text>
</comment>
<keyword evidence="4 7" id="KW-0812">Transmembrane</keyword>
<dbReference type="InterPro" id="IPR003370">
    <property type="entry name" value="Chromate_transpt"/>
</dbReference>
<evidence type="ECO:0000256" key="6">
    <source>
        <dbReference type="ARBA" id="ARBA00023136"/>
    </source>
</evidence>
<feature type="transmembrane region" description="Helical" evidence="7">
    <location>
        <begin position="337"/>
        <end position="354"/>
    </location>
</feature>
<dbReference type="InterPro" id="IPR014047">
    <property type="entry name" value="Chr_Tranpt_l_chain"/>
</dbReference>
<dbReference type="GO" id="GO:0015109">
    <property type="term" value="F:chromate transmembrane transporter activity"/>
    <property type="evidence" value="ECO:0007669"/>
    <property type="project" value="InterPro"/>
</dbReference>
<dbReference type="EMBL" id="JACHOO010000003">
    <property type="protein sequence ID" value="MBB5752376.1"/>
    <property type="molecule type" value="Genomic_DNA"/>
</dbReference>
<protein>
    <submittedName>
        <fullName evidence="8">Chromate transporter</fullName>
    </submittedName>
</protein>
<organism evidence="8 9">
    <name type="scientific">Prosthecomicrobium pneumaticum</name>
    <dbReference type="NCBI Taxonomy" id="81895"/>
    <lineage>
        <taxon>Bacteria</taxon>
        <taxon>Pseudomonadati</taxon>
        <taxon>Pseudomonadota</taxon>
        <taxon>Alphaproteobacteria</taxon>
        <taxon>Hyphomicrobiales</taxon>
        <taxon>Kaistiaceae</taxon>
        <taxon>Prosthecomicrobium</taxon>
    </lineage>
</organism>
<comment type="similarity">
    <text evidence="2">Belongs to the chromate ion transporter (CHR) (TC 2.A.51) family.</text>
</comment>
<keyword evidence="3" id="KW-1003">Cell membrane</keyword>
<dbReference type="PANTHER" id="PTHR33567:SF3">
    <property type="entry name" value="CHROMATE ION TRANSPORTER (EUROFUNG)"/>
    <property type="match status" value="1"/>
</dbReference>
<keyword evidence="5 7" id="KW-1133">Transmembrane helix</keyword>
<feature type="transmembrane region" description="Helical" evidence="7">
    <location>
        <begin position="119"/>
        <end position="140"/>
    </location>
</feature>
<dbReference type="RefSeq" id="WP_183854120.1">
    <property type="nucleotide sequence ID" value="NZ_JACHOO010000003.1"/>
</dbReference>
<dbReference type="Pfam" id="PF02417">
    <property type="entry name" value="Chromate_transp"/>
    <property type="match status" value="2"/>
</dbReference>
<sequence>MNEAPSPIVGRQSPAAIFAVFLALGLTSFGGPVAHLGFFREALVRRRRWLDDAAYAELVALCQILPGPASSQVGMGIGLLKGGLAGAVAAFLGFTLPSALVMAALGLGLVASGRPIDAGLLHGLEIAVAAVVLQAVVAMARQLTPDGPRRTLAALAAVALLLLPFAAVQLVVLATAGVLGALLLPASGGAGGSGQRSPLGPRAGAALLALFFGLLVGLPVLAAASGSEALRLAGAFYRSGSLVFGGGHVVLPLLDRAVVGTGFVAPDVFVAGYGAAQAVPGPLFSFASYLGAAAAVPNGPLGALLATLAIFLPAFLLVCGALPFWGRLLGLPAVRPALAGINAAVVGLLAAALADPVGTHAIRAWWDVPLVAAAFLLLMKGLLPPWLLVPGAGLAGWIAAGLIGAF</sequence>
<evidence type="ECO:0000256" key="5">
    <source>
        <dbReference type="ARBA" id="ARBA00022989"/>
    </source>
</evidence>
<evidence type="ECO:0000256" key="3">
    <source>
        <dbReference type="ARBA" id="ARBA00022475"/>
    </source>
</evidence>
<gene>
    <name evidence="8" type="ORF">GGQ63_001430</name>
</gene>
<dbReference type="PIRSF" id="PIRSF004810">
    <property type="entry name" value="ChrA"/>
    <property type="match status" value="1"/>
</dbReference>
<dbReference type="GO" id="GO:0005886">
    <property type="term" value="C:plasma membrane"/>
    <property type="evidence" value="ECO:0007669"/>
    <property type="project" value="UniProtKB-SubCell"/>
</dbReference>
<comment type="subcellular location">
    <subcellularLocation>
        <location evidence="1">Cell membrane</location>
        <topology evidence="1">Multi-pass membrane protein</topology>
    </subcellularLocation>
</comment>
<reference evidence="8 9" key="1">
    <citation type="submission" date="2020-08" db="EMBL/GenBank/DDBJ databases">
        <title>Genomic Encyclopedia of Type Strains, Phase IV (KMG-IV): sequencing the most valuable type-strain genomes for metagenomic binning, comparative biology and taxonomic classification.</title>
        <authorList>
            <person name="Goeker M."/>
        </authorList>
    </citation>
    <scope>NUCLEOTIDE SEQUENCE [LARGE SCALE GENOMIC DNA]</scope>
    <source>
        <strain evidence="8 9">DSM 16268</strain>
    </source>
</reference>
<evidence type="ECO:0000256" key="2">
    <source>
        <dbReference type="ARBA" id="ARBA00005262"/>
    </source>
</evidence>
<feature type="transmembrane region" description="Helical" evidence="7">
    <location>
        <begin position="15"/>
        <end position="39"/>
    </location>
</feature>
<feature type="transmembrane region" description="Helical" evidence="7">
    <location>
        <begin position="385"/>
        <end position="405"/>
    </location>
</feature>
<evidence type="ECO:0000313" key="9">
    <source>
        <dbReference type="Proteomes" id="UP000523821"/>
    </source>
</evidence>
<accession>A0A7W9CVN1</accession>
<name>A0A7W9CVN1_9HYPH</name>
<evidence type="ECO:0000256" key="7">
    <source>
        <dbReference type="SAM" id="Phobius"/>
    </source>
</evidence>
<evidence type="ECO:0000256" key="4">
    <source>
        <dbReference type="ARBA" id="ARBA00022692"/>
    </source>
</evidence>
<evidence type="ECO:0000313" key="8">
    <source>
        <dbReference type="EMBL" id="MBB5752376.1"/>
    </source>
</evidence>
<keyword evidence="9" id="KW-1185">Reference proteome</keyword>
<feature type="transmembrane region" description="Helical" evidence="7">
    <location>
        <begin position="152"/>
        <end position="183"/>
    </location>
</feature>
<proteinExistence type="inferred from homology"/>
<dbReference type="NCBIfam" id="TIGR00937">
    <property type="entry name" value="2A51"/>
    <property type="match status" value="1"/>
</dbReference>
<dbReference type="Proteomes" id="UP000523821">
    <property type="component" value="Unassembled WGS sequence"/>
</dbReference>
<dbReference type="PANTHER" id="PTHR33567">
    <property type="entry name" value="CHROMATE ION TRANSPORTER (EUROFUNG)"/>
    <property type="match status" value="1"/>
</dbReference>
<keyword evidence="6 7" id="KW-0472">Membrane</keyword>
<feature type="transmembrane region" description="Helical" evidence="7">
    <location>
        <begin position="203"/>
        <end position="223"/>
    </location>
</feature>